<accession>A0AAE6JLQ4</accession>
<dbReference type="Proteomes" id="UP000663940">
    <property type="component" value="Chromosome"/>
</dbReference>
<dbReference type="Proteomes" id="UP000250557">
    <property type="component" value="Chromosome"/>
</dbReference>
<dbReference type="EMBL" id="CP043451">
    <property type="protein sequence ID" value="QEM07825.1"/>
    <property type="molecule type" value="Genomic_DNA"/>
</dbReference>
<evidence type="ECO:0000313" key="4">
    <source>
        <dbReference type="Proteomes" id="UP000663940"/>
    </source>
</evidence>
<reference evidence="2 4" key="2">
    <citation type="submission" date="2021-03" db="EMBL/GenBank/DDBJ databases">
        <title>Mucilaginibacter strains isolated from gold and copper mining confer multi heavy-metal resistance.</title>
        <authorList>
            <person name="Li Y."/>
        </authorList>
    </citation>
    <scope>NUCLEOTIDE SEQUENCE [LARGE SCALE GENOMIC DNA]</scope>
    <source>
        <strain evidence="2 4">P2-4</strain>
    </source>
</reference>
<name>A0AAE6JLQ4_9SPHI</name>
<evidence type="ECO:0000313" key="1">
    <source>
        <dbReference type="EMBL" id="QEM07825.1"/>
    </source>
</evidence>
<gene>
    <name evidence="1" type="ORF">DIU31_031595</name>
    <name evidence="2" type="ORF">J3L21_29425</name>
</gene>
<sequence>METNQSNNEQTPLKDLEPEVKAKALEIERQLKETDIPEGCTREEEAVKRAQQWFLDMEG</sequence>
<protein>
    <submittedName>
        <fullName evidence="1">Uncharacterized protein</fullName>
    </submittedName>
</protein>
<dbReference type="RefSeq" id="WP_112653927.1">
    <property type="nucleotide sequence ID" value="NZ_CP043451.1"/>
</dbReference>
<proteinExistence type="predicted"/>
<dbReference type="EMBL" id="CP071880">
    <property type="protein sequence ID" value="QTE49606.1"/>
    <property type="molecule type" value="Genomic_DNA"/>
</dbReference>
<dbReference type="AlphaFoldDB" id="A0AAE6JLQ4"/>
<organism evidence="1 3">
    <name type="scientific">Mucilaginibacter rubeus</name>
    <dbReference type="NCBI Taxonomy" id="2027860"/>
    <lineage>
        <taxon>Bacteria</taxon>
        <taxon>Pseudomonadati</taxon>
        <taxon>Bacteroidota</taxon>
        <taxon>Sphingobacteriia</taxon>
        <taxon>Sphingobacteriales</taxon>
        <taxon>Sphingobacteriaceae</taxon>
        <taxon>Mucilaginibacter</taxon>
    </lineage>
</organism>
<evidence type="ECO:0000313" key="2">
    <source>
        <dbReference type="EMBL" id="QTE49606.1"/>
    </source>
</evidence>
<reference evidence="1 3" key="1">
    <citation type="submission" date="2019-08" db="EMBL/GenBank/DDBJ databases">
        <title>Comparative genome analysis confer to the adaptation heavy metal polluted environment.</title>
        <authorList>
            <person name="Li Y."/>
        </authorList>
    </citation>
    <scope>NUCLEOTIDE SEQUENCE [LARGE SCALE GENOMIC DNA]</scope>
    <source>
        <strain evidence="1 3">P2</strain>
    </source>
</reference>
<keyword evidence="4" id="KW-1185">Reference proteome</keyword>
<evidence type="ECO:0000313" key="3">
    <source>
        <dbReference type="Proteomes" id="UP000250557"/>
    </source>
</evidence>